<evidence type="ECO:0000256" key="4">
    <source>
        <dbReference type="ARBA" id="ARBA00022618"/>
    </source>
</evidence>
<keyword evidence="12" id="KW-1185">Reference proteome</keyword>
<comment type="function">
    <text evidence="7">Activator of cell division through the inhibition of FtsZ GTPase activity, therefore promoting FtsZ assembly into bundles of protofilaments necessary for the formation of the division Z ring. It is recruited early at mid-cell but it is not essential for cell division.</text>
</comment>
<evidence type="ECO:0000256" key="8">
    <source>
        <dbReference type="ARBA" id="ARBA00026068"/>
    </source>
</evidence>
<dbReference type="PANTHER" id="PTHR34981:SF1">
    <property type="entry name" value="CELL DIVISION PROTEIN ZAPA"/>
    <property type="match status" value="1"/>
</dbReference>
<dbReference type="GO" id="GO:0005829">
    <property type="term" value="C:cytosol"/>
    <property type="evidence" value="ECO:0007669"/>
    <property type="project" value="TreeGrafter"/>
</dbReference>
<dbReference type="GO" id="GO:0032153">
    <property type="term" value="C:cell division site"/>
    <property type="evidence" value="ECO:0007669"/>
    <property type="project" value="TreeGrafter"/>
</dbReference>
<protein>
    <recommendedName>
        <fullName evidence="2">Cell division protein ZapA</fullName>
    </recommendedName>
    <alternativeName>
        <fullName evidence="9">Z ring-associated protein ZapA</fullName>
    </alternativeName>
</protein>
<dbReference type="GO" id="GO:0043093">
    <property type="term" value="P:FtsZ-dependent cytokinesis"/>
    <property type="evidence" value="ECO:0007669"/>
    <property type="project" value="TreeGrafter"/>
</dbReference>
<dbReference type="KEGG" id="cbw:RR42_m3290"/>
<keyword evidence="4" id="KW-0132">Cell division</keyword>
<comment type="subunit">
    <text evidence="8">Homodimer. Interacts with FtsZ.</text>
</comment>
<dbReference type="Pfam" id="PF05164">
    <property type="entry name" value="ZapA"/>
    <property type="match status" value="1"/>
</dbReference>
<proteinExistence type="predicted"/>
<dbReference type="SUPFAM" id="SSF102829">
    <property type="entry name" value="Cell division protein ZapA-like"/>
    <property type="match status" value="1"/>
</dbReference>
<dbReference type="Gene3D" id="1.20.5.50">
    <property type="match status" value="1"/>
</dbReference>
<evidence type="ECO:0000256" key="1">
    <source>
        <dbReference type="ARBA" id="ARBA00004496"/>
    </source>
</evidence>
<evidence type="ECO:0000256" key="6">
    <source>
        <dbReference type="ARBA" id="ARBA00023306"/>
    </source>
</evidence>
<dbReference type="InterPro" id="IPR042233">
    <property type="entry name" value="Cell_div_ZapA_N"/>
</dbReference>
<keyword evidence="10" id="KW-0175">Coiled coil</keyword>
<dbReference type="Proteomes" id="UP000031843">
    <property type="component" value="Chromosome main"/>
</dbReference>
<keyword evidence="6" id="KW-0131">Cell cycle</keyword>
<keyword evidence="5" id="KW-0717">Septation</keyword>
<dbReference type="InterPro" id="IPR036192">
    <property type="entry name" value="Cell_div_ZapA-like_sf"/>
</dbReference>
<accession>A0A0C4YCQ8</accession>
<evidence type="ECO:0000313" key="12">
    <source>
        <dbReference type="Proteomes" id="UP000031843"/>
    </source>
</evidence>
<dbReference type="Gene3D" id="3.30.160.880">
    <property type="entry name" value="Cell division protein ZapA protomer, N-terminal domain"/>
    <property type="match status" value="1"/>
</dbReference>
<dbReference type="InterPro" id="IPR007838">
    <property type="entry name" value="Cell_div_ZapA-like"/>
</dbReference>
<evidence type="ECO:0000256" key="2">
    <source>
        <dbReference type="ARBA" id="ARBA00015195"/>
    </source>
</evidence>
<dbReference type="STRING" id="68895.RR42_m3290"/>
<reference evidence="11 12" key="1">
    <citation type="journal article" date="2015" name="Genome Announc.">
        <title>Complete Genome Sequence of Cupriavidus basilensis 4G11, Isolated from the Oak Ridge Field Research Center Site.</title>
        <authorList>
            <person name="Ray J."/>
            <person name="Waters R.J."/>
            <person name="Skerker J.M."/>
            <person name="Kuehl J.V."/>
            <person name="Price M.N."/>
            <person name="Huang J."/>
            <person name="Chakraborty R."/>
            <person name="Arkin A.P."/>
            <person name="Deutschbauer A."/>
        </authorList>
    </citation>
    <scope>NUCLEOTIDE SEQUENCE [LARGE SCALE GENOMIC DNA]</scope>
    <source>
        <strain evidence="11">4G11</strain>
    </source>
</reference>
<dbReference type="GO" id="GO:0000917">
    <property type="term" value="P:division septum assembly"/>
    <property type="evidence" value="ECO:0007669"/>
    <property type="project" value="UniProtKB-KW"/>
</dbReference>
<dbReference type="OrthoDB" id="5297208at2"/>
<evidence type="ECO:0000256" key="10">
    <source>
        <dbReference type="SAM" id="Coils"/>
    </source>
</evidence>
<evidence type="ECO:0000256" key="5">
    <source>
        <dbReference type="ARBA" id="ARBA00023210"/>
    </source>
</evidence>
<dbReference type="PANTHER" id="PTHR34981">
    <property type="entry name" value="CELL DIVISION PROTEIN ZAPA"/>
    <property type="match status" value="1"/>
</dbReference>
<dbReference type="GO" id="GO:0030428">
    <property type="term" value="C:cell septum"/>
    <property type="evidence" value="ECO:0007669"/>
    <property type="project" value="TreeGrafter"/>
</dbReference>
<dbReference type="RefSeq" id="WP_043348859.1">
    <property type="nucleotide sequence ID" value="NZ_CP010536.1"/>
</dbReference>
<dbReference type="EMBL" id="CP010536">
    <property type="protein sequence ID" value="AJG20658.1"/>
    <property type="molecule type" value="Genomic_DNA"/>
</dbReference>
<feature type="coiled-coil region" evidence="10">
    <location>
        <begin position="80"/>
        <end position="107"/>
    </location>
</feature>
<comment type="subcellular location">
    <subcellularLocation>
        <location evidence="1">Cytoplasm</location>
    </subcellularLocation>
</comment>
<organism evidence="11 12">
    <name type="scientific">Cupriavidus basilensis</name>
    <dbReference type="NCBI Taxonomy" id="68895"/>
    <lineage>
        <taxon>Bacteria</taxon>
        <taxon>Pseudomonadati</taxon>
        <taxon>Pseudomonadota</taxon>
        <taxon>Betaproteobacteria</taxon>
        <taxon>Burkholderiales</taxon>
        <taxon>Burkholderiaceae</taxon>
        <taxon>Cupriavidus</taxon>
    </lineage>
</organism>
<evidence type="ECO:0000256" key="3">
    <source>
        <dbReference type="ARBA" id="ARBA00022490"/>
    </source>
</evidence>
<evidence type="ECO:0000256" key="9">
    <source>
        <dbReference type="ARBA" id="ARBA00033158"/>
    </source>
</evidence>
<dbReference type="GO" id="GO:0000921">
    <property type="term" value="P:septin ring assembly"/>
    <property type="evidence" value="ECO:0007669"/>
    <property type="project" value="TreeGrafter"/>
</dbReference>
<gene>
    <name evidence="11" type="ORF">RR42_m3290</name>
</gene>
<dbReference type="AlphaFoldDB" id="A0A0C4YCQ8"/>
<keyword evidence="3" id="KW-0963">Cytoplasm</keyword>
<evidence type="ECO:0000313" key="11">
    <source>
        <dbReference type="EMBL" id="AJG20658.1"/>
    </source>
</evidence>
<evidence type="ECO:0000256" key="7">
    <source>
        <dbReference type="ARBA" id="ARBA00024910"/>
    </source>
</evidence>
<sequence>MSNKQVEVNIAGQSYRFAIAADNEAALLEAVALVDGQMTRLKGGVSSKGVERVAVMAAISIASDLLSLKRKQQEDGAIPVDAVRARIRELNERADEALRQYAHVGTNSPVPRN</sequence>
<name>A0A0C4YCQ8_9BURK</name>